<dbReference type="GO" id="GO:0008168">
    <property type="term" value="F:methyltransferase activity"/>
    <property type="evidence" value="ECO:0007669"/>
    <property type="project" value="UniProtKB-KW"/>
</dbReference>
<dbReference type="CDD" id="cd05233">
    <property type="entry name" value="SDR_c"/>
    <property type="match status" value="1"/>
</dbReference>
<dbReference type="PANTHER" id="PTHR43619:SF2">
    <property type="entry name" value="S-ADENOSYL-L-METHIONINE-DEPENDENT METHYLTRANSFERASES SUPERFAMILY PROTEIN"/>
    <property type="match status" value="1"/>
</dbReference>
<keyword evidence="4" id="KW-1185">Reference proteome</keyword>
<dbReference type="InterPro" id="IPR029063">
    <property type="entry name" value="SAM-dependent_MTases_sf"/>
</dbReference>
<dbReference type="SUPFAM" id="SSF53335">
    <property type="entry name" value="S-adenosyl-L-methionine-dependent methyltransferases"/>
    <property type="match status" value="1"/>
</dbReference>
<evidence type="ECO:0000313" key="4">
    <source>
        <dbReference type="Proteomes" id="UP001205105"/>
    </source>
</evidence>
<dbReference type="Proteomes" id="UP001205105">
    <property type="component" value="Unassembled WGS sequence"/>
</dbReference>
<dbReference type="Pfam" id="PF00106">
    <property type="entry name" value="adh_short"/>
    <property type="match status" value="1"/>
</dbReference>
<protein>
    <submittedName>
        <fullName evidence="3">Uncharacterized protein</fullName>
    </submittedName>
</protein>
<proteinExistence type="predicted"/>
<reference evidence="3" key="1">
    <citation type="submission" date="2020-11" db="EMBL/GenBank/DDBJ databases">
        <title>Chlorella ohadii genome sequencing and assembly.</title>
        <authorList>
            <person name="Murik O."/>
            <person name="Treves H."/>
            <person name="Kedem I."/>
            <person name="Shotland Y."/>
            <person name="Kaplan A."/>
        </authorList>
    </citation>
    <scope>NUCLEOTIDE SEQUENCE</scope>
    <source>
        <strain evidence="3">1</strain>
    </source>
</reference>
<dbReference type="InterPro" id="IPR002347">
    <property type="entry name" value="SDR_fam"/>
</dbReference>
<dbReference type="SUPFAM" id="SSF51735">
    <property type="entry name" value="NAD(P)-binding Rossmann-fold domains"/>
    <property type="match status" value="1"/>
</dbReference>
<dbReference type="Pfam" id="PF04072">
    <property type="entry name" value="LCM"/>
    <property type="match status" value="1"/>
</dbReference>
<dbReference type="EMBL" id="JADXDR010000061">
    <property type="protein sequence ID" value="KAI7841636.1"/>
    <property type="molecule type" value="Genomic_DNA"/>
</dbReference>
<dbReference type="InterPro" id="IPR007213">
    <property type="entry name" value="Ppm1/Ppm2/Tcmp"/>
</dbReference>
<dbReference type="GO" id="GO:0032259">
    <property type="term" value="P:methylation"/>
    <property type="evidence" value="ECO:0007669"/>
    <property type="project" value="UniProtKB-KW"/>
</dbReference>
<keyword evidence="2" id="KW-0808">Transferase</keyword>
<evidence type="ECO:0000313" key="3">
    <source>
        <dbReference type="EMBL" id="KAI7841636.1"/>
    </source>
</evidence>
<gene>
    <name evidence="3" type="ORF">COHA_004656</name>
</gene>
<dbReference type="Gene3D" id="3.40.50.150">
    <property type="entry name" value="Vaccinia Virus protein VP39"/>
    <property type="match status" value="1"/>
</dbReference>
<evidence type="ECO:0000256" key="2">
    <source>
        <dbReference type="ARBA" id="ARBA00022679"/>
    </source>
</evidence>
<dbReference type="PANTHER" id="PTHR43619">
    <property type="entry name" value="S-ADENOSYL-L-METHIONINE-DEPENDENT METHYLTRANSFERASE YKTD-RELATED"/>
    <property type="match status" value="1"/>
</dbReference>
<accession>A0AAD5DST6</accession>
<sequence length="664" mass="70395">MQSQRFCCTAYMHGGVLHDPLLPRMFPPDDPEVAHTCLLCAAALEQQRAALASGAYQPAAARRLRPTADTPLAIRGVAMGVAFADELLSLVHAVRKAELRAGRTCGIVQVVDLGCGFGTLPWSLPLSSNVHWFDVDLPAVLQEKQMLLEAAGAQLEPPPLHNGPSGATNSFASSGGGNGTAAVPLRVGRYSPVVSHMLKADFGETLEAQGWDPTAPTIWTAFALTYYLDSRAVDLLFKSIAAASRRCTCAAFVGTIMNRAMVDLIQESVGRAAVEATTTSSLDATASWEAEAEALASATTDPETASVDIADAMRRSRGVQASATAIKFGCKKSPSHFLSAYGWDAVEEITPWDVEQMYNVVTVGPAQDLSAAGRRGVGVLGARVGAAAGGTMDQFSAHAAVTAANEPRTPASRNRLEGHLCVVGGASGIVGSGICRQLLMEGAKVAALLRREDQKEGLLKECQGAPLHNLFPYFVADVSKEEQCRKFVEDVTAQHGEIDHAVSCFGAWWQGGLLTEQSYEEFSRVIANFAGSHFVFAKTILPVMKKSEGSSMLFITGGVGQRVLSADSGLATVGGAAVYGVVRAAQAEFAEQPPGIHEMRIYALVTRHGEVPKLQSSIVRGLRAHSNRKIGNLAVEALLAPQGRNLQMEVTSERLDGVMLMVGD</sequence>
<keyword evidence="1" id="KW-0489">Methyltransferase</keyword>
<organism evidence="3 4">
    <name type="scientific">Chlorella ohadii</name>
    <dbReference type="NCBI Taxonomy" id="2649997"/>
    <lineage>
        <taxon>Eukaryota</taxon>
        <taxon>Viridiplantae</taxon>
        <taxon>Chlorophyta</taxon>
        <taxon>core chlorophytes</taxon>
        <taxon>Trebouxiophyceae</taxon>
        <taxon>Chlorellales</taxon>
        <taxon>Chlorellaceae</taxon>
        <taxon>Chlorella clade</taxon>
        <taxon>Chlorella</taxon>
    </lineage>
</organism>
<evidence type="ECO:0000256" key="1">
    <source>
        <dbReference type="ARBA" id="ARBA00022603"/>
    </source>
</evidence>
<dbReference type="Gene3D" id="3.40.50.720">
    <property type="entry name" value="NAD(P)-binding Rossmann-like Domain"/>
    <property type="match status" value="1"/>
</dbReference>
<dbReference type="InterPro" id="IPR036291">
    <property type="entry name" value="NAD(P)-bd_dom_sf"/>
</dbReference>
<name>A0AAD5DST6_9CHLO</name>
<dbReference type="AlphaFoldDB" id="A0AAD5DST6"/>
<comment type="caution">
    <text evidence="3">The sequence shown here is derived from an EMBL/GenBank/DDBJ whole genome shotgun (WGS) entry which is preliminary data.</text>
</comment>